<reference evidence="1" key="1">
    <citation type="journal article" date="2021" name="Proc. Natl. Acad. Sci. U.S.A.">
        <title>A Catalog of Tens of Thousands of Viruses from Human Metagenomes Reveals Hidden Associations with Chronic Diseases.</title>
        <authorList>
            <person name="Tisza M.J."/>
            <person name="Buck C.B."/>
        </authorList>
    </citation>
    <scope>NUCLEOTIDE SEQUENCE</scope>
    <source>
        <strain evidence="1">CtDcW16</strain>
    </source>
</reference>
<protein>
    <submittedName>
        <fullName evidence="1">Uncharacterized protein</fullName>
    </submittedName>
</protein>
<name>A0A8S5MSY5_9CAUD</name>
<sequence length="78" mass="9088">MSYYPDKNQIPTGFEEWSFTNMPEDGEVVEVLSYGKIETMRFDKPYMAFNPPAITRLCGWTLGCKCQEGITHFRRIKS</sequence>
<proteinExistence type="predicted"/>
<organism evidence="1">
    <name type="scientific">Siphoviridae sp. ctDcW16</name>
    <dbReference type="NCBI Taxonomy" id="2826199"/>
    <lineage>
        <taxon>Viruses</taxon>
        <taxon>Duplodnaviria</taxon>
        <taxon>Heunggongvirae</taxon>
        <taxon>Uroviricota</taxon>
        <taxon>Caudoviricetes</taxon>
    </lineage>
</organism>
<dbReference type="EMBL" id="BK014983">
    <property type="protein sequence ID" value="DAD85445.1"/>
    <property type="molecule type" value="Genomic_DNA"/>
</dbReference>
<evidence type="ECO:0000313" key="1">
    <source>
        <dbReference type="EMBL" id="DAD85445.1"/>
    </source>
</evidence>
<accession>A0A8S5MSY5</accession>